<dbReference type="CDD" id="cd03217">
    <property type="entry name" value="ABC_FeS_Assembly"/>
    <property type="match status" value="1"/>
</dbReference>
<dbReference type="InterPro" id="IPR003593">
    <property type="entry name" value="AAA+_ATPase"/>
</dbReference>
<dbReference type="Gene3D" id="3.40.50.300">
    <property type="entry name" value="P-loop containing nucleotide triphosphate hydrolases"/>
    <property type="match status" value="1"/>
</dbReference>
<reference evidence="5 6" key="1">
    <citation type="journal article" date="2016" name="Nat. Commun.">
        <title>Thousands of microbial genomes shed light on interconnected biogeochemical processes in an aquifer system.</title>
        <authorList>
            <person name="Anantharaman K."/>
            <person name="Brown C.T."/>
            <person name="Hug L.A."/>
            <person name="Sharon I."/>
            <person name="Castelle C.J."/>
            <person name="Probst A.J."/>
            <person name="Thomas B.C."/>
            <person name="Singh A."/>
            <person name="Wilkins M.J."/>
            <person name="Karaoz U."/>
            <person name="Brodie E.L."/>
            <person name="Williams K.H."/>
            <person name="Hubbard S.S."/>
            <person name="Banfield J.F."/>
        </authorList>
    </citation>
    <scope>NUCLEOTIDE SEQUENCE [LARGE SCALE GENOMIC DNA]</scope>
</reference>
<feature type="domain" description="ABC transporter" evidence="4">
    <location>
        <begin position="4"/>
        <end position="245"/>
    </location>
</feature>
<dbReference type="AlphaFoldDB" id="A0A1G2B2X5"/>
<dbReference type="EMBL" id="MHKE01000016">
    <property type="protein sequence ID" value="OGY83009.1"/>
    <property type="molecule type" value="Genomic_DNA"/>
</dbReference>
<dbReference type="PROSITE" id="PS50893">
    <property type="entry name" value="ABC_TRANSPORTER_2"/>
    <property type="match status" value="1"/>
</dbReference>
<organism evidence="5 6">
    <name type="scientific">Candidatus Kerfeldbacteria bacterium RIFCSPLOWO2_01_FULL_48_11</name>
    <dbReference type="NCBI Taxonomy" id="1798543"/>
    <lineage>
        <taxon>Bacteria</taxon>
        <taxon>Candidatus Kerfeldiibacteriota</taxon>
    </lineage>
</organism>
<dbReference type="Proteomes" id="UP000179164">
    <property type="component" value="Unassembled WGS sequence"/>
</dbReference>
<protein>
    <submittedName>
        <fullName evidence="5">Fe-S cluster assembly ATPase SufC</fullName>
    </submittedName>
</protein>
<gene>
    <name evidence="5" type="ORF">A2898_00595</name>
</gene>
<sequence length="245" mass="26872">MKTLTIDNLHVSIEEKEILRGISLQVKQGEVHALMGPNGSGKSTLASTLMGHPRYEVTEGTMQLGDVRLNKLGPDKRAKEGIFLSFQYPSEISGVSLQNFLRTAYNNLKREKGKPVPVLEFRKILEEKMKLLGMNPLLAKRSVNEGFSGGEKKRSEILQLAIIEPTIAILDETDSGLDVDALKAVAQGINALRGPEIGIVLITHYSRILKYITPDHVHILVGGKIVRSGGAELAHQIEETGYEGI</sequence>
<dbReference type="GO" id="GO:0016887">
    <property type="term" value="F:ATP hydrolysis activity"/>
    <property type="evidence" value="ECO:0007669"/>
    <property type="project" value="InterPro"/>
</dbReference>
<dbReference type="InterPro" id="IPR027417">
    <property type="entry name" value="P-loop_NTPase"/>
</dbReference>
<dbReference type="InterPro" id="IPR003439">
    <property type="entry name" value="ABC_transporter-like_ATP-bd"/>
</dbReference>
<keyword evidence="2" id="KW-0547">Nucleotide-binding</keyword>
<evidence type="ECO:0000313" key="6">
    <source>
        <dbReference type="Proteomes" id="UP000179164"/>
    </source>
</evidence>
<comment type="caution">
    <text evidence="5">The sequence shown here is derived from an EMBL/GenBank/DDBJ whole genome shotgun (WGS) entry which is preliminary data.</text>
</comment>
<evidence type="ECO:0000256" key="3">
    <source>
        <dbReference type="ARBA" id="ARBA00022840"/>
    </source>
</evidence>
<dbReference type="GO" id="GO:0005524">
    <property type="term" value="F:ATP binding"/>
    <property type="evidence" value="ECO:0007669"/>
    <property type="project" value="UniProtKB-KW"/>
</dbReference>
<dbReference type="SMART" id="SM00382">
    <property type="entry name" value="AAA"/>
    <property type="match status" value="1"/>
</dbReference>
<dbReference type="InterPro" id="IPR010230">
    <property type="entry name" value="FeS-cluster_ATPase_SufC"/>
</dbReference>
<evidence type="ECO:0000313" key="5">
    <source>
        <dbReference type="EMBL" id="OGY83009.1"/>
    </source>
</evidence>
<comment type="similarity">
    <text evidence="1">Belongs to the ABC transporter superfamily. Ycf16 family.</text>
</comment>
<dbReference type="NCBIfam" id="TIGR01978">
    <property type="entry name" value="sufC"/>
    <property type="match status" value="1"/>
</dbReference>
<evidence type="ECO:0000256" key="2">
    <source>
        <dbReference type="ARBA" id="ARBA00022741"/>
    </source>
</evidence>
<proteinExistence type="inferred from homology"/>
<accession>A0A1G2B2X5</accession>
<dbReference type="SUPFAM" id="SSF52540">
    <property type="entry name" value="P-loop containing nucleoside triphosphate hydrolases"/>
    <property type="match status" value="1"/>
</dbReference>
<dbReference type="PANTHER" id="PTHR43204:SF1">
    <property type="entry name" value="ABC TRANSPORTER I FAMILY MEMBER 6, CHLOROPLASTIC"/>
    <property type="match status" value="1"/>
</dbReference>
<dbReference type="STRING" id="1798543.A2898_00595"/>
<dbReference type="Pfam" id="PF00005">
    <property type="entry name" value="ABC_tran"/>
    <property type="match status" value="1"/>
</dbReference>
<evidence type="ECO:0000259" key="4">
    <source>
        <dbReference type="PROSITE" id="PS50893"/>
    </source>
</evidence>
<dbReference type="PANTHER" id="PTHR43204">
    <property type="entry name" value="ABC TRANSPORTER I FAMILY MEMBER 6, CHLOROPLASTIC"/>
    <property type="match status" value="1"/>
</dbReference>
<name>A0A1G2B2X5_9BACT</name>
<keyword evidence="3" id="KW-0067">ATP-binding</keyword>
<evidence type="ECO:0000256" key="1">
    <source>
        <dbReference type="ARBA" id="ARBA00006216"/>
    </source>
</evidence>